<dbReference type="InterPro" id="IPR036938">
    <property type="entry name" value="PAP2/HPO_sf"/>
</dbReference>
<dbReference type="InterPro" id="IPR000326">
    <property type="entry name" value="PAP2/HPO"/>
</dbReference>
<evidence type="ECO:0000256" key="6">
    <source>
        <dbReference type="SAM" id="MobiDB-lite"/>
    </source>
</evidence>
<evidence type="ECO:0000256" key="4">
    <source>
        <dbReference type="ARBA" id="ARBA00022989"/>
    </source>
</evidence>
<evidence type="ECO:0000256" key="5">
    <source>
        <dbReference type="ARBA" id="ARBA00023136"/>
    </source>
</evidence>
<dbReference type="CDD" id="cd03390">
    <property type="entry name" value="PAP2_containing_1_like"/>
    <property type="match status" value="1"/>
</dbReference>
<dbReference type="EMBL" id="LACB01000865">
    <property type="protein sequence ID" value="KAJ9481212.1"/>
    <property type="molecule type" value="Genomic_DNA"/>
</dbReference>
<dbReference type="PANTHER" id="PTHR10165:SF154">
    <property type="entry name" value="PAP2 DOMAIN PROTEIN (AFU_ORTHOLOGUE AFUA_1G09730)"/>
    <property type="match status" value="1"/>
</dbReference>
<gene>
    <name evidence="9" type="ORF">VN97_g12285</name>
</gene>
<reference evidence="9" key="1">
    <citation type="submission" date="2015-06" db="EMBL/GenBank/DDBJ databases">
        <authorList>
            <person name="Nguyen H."/>
        </authorList>
    </citation>
    <scope>NUCLEOTIDE SEQUENCE</scope>
    <source>
        <strain evidence="9">DAOM 180753</strain>
    </source>
</reference>
<evidence type="ECO:0000256" key="1">
    <source>
        <dbReference type="ARBA" id="ARBA00004141"/>
    </source>
</evidence>
<dbReference type="GO" id="GO:0046839">
    <property type="term" value="P:phospholipid dephosphorylation"/>
    <property type="evidence" value="ECO:0007669"/>
    <property type="project" value="TreeGrafter"/>
</dbReference>
<evidence type="ECO:0000256" key="2">
    <source>
        <dbReference type="ARBA" id="ARBA00008816"/>
    </source>
</evidence>
<keyword evidence="5 7" id="KW-0472">Membrane</keyword>
<feature type="domain" description="Phosphatidic acid phosphatase type 2/haloperoxidase" evidence="8">
    <location>
        <begin position="122"/>
        <end position="306"/>
    </location>
</feature>
<keyword evidence="3 7" id="KW-0812">Transmembrane</keyword>
<organism evidence="9 10">
    <name type="scientific">Penicillium thymicola</name>
    <dbReference type="NCBI Taxonomy" id="293382"/>
    <lineage>
        <taxon>Eukaryota</taxon>
        <taxon>Fungi</taxon>
        <taxon>Dikarya</taxon>
        <taxon>Ascomycota</taxon>
        <taxon>Pezizomycotina</taxon>
        <taxon>Eurotiomycetes</taxon>
        <taxon>Eurotiomycetidae</taxon>
        <taxon>Eurotiales</taxon>
        <taxon>Aspergillaceae</taxon>
        <taxon>Penicillium</taxon>
    </lineage>
</organism>
<evidence type="ECO:0000256" key="3">
    <source>
        <dbReference type="ARBA" id="ARBA00022692"/>
    </source>
</evidence>
<comment type="caution">
    <text evidence="9">The sequence shown here is derived from an EMBL/GenBank/DDBJ whole genome shotgun (WGS) entry which is preliminary data.</text>
</comment>
<feature type="transmembrane region" description="Helical" evidence="7">
    <location>
        <begin position="20"/>
        <end position="41"/>
    </location>
</feature>
<feature type="transmembrane region" description="Helical" evidence="7">
    <location>
        <begin position="284"/>
        <end position="302"/>
    </location>
</feature>
<sequence length="396" mass="43344">MPIPIKDTVTRLAAISKLLVLSYIIDWIFIIGIALIGYGFYKQSPNHHPFSLTDPTISYPLTKETVTTKTLILVCLFAPAIIIFLLSWLLVPAKATTPSNPTPKSPAAQYIRRKFWEWNVGWMGLALAIASAWAATQGLKALIGKPRPDLLARCNPDLARIAEFTVGGLGEELRGAATLVSWGICRDRSNSLRIDGFASFPSGHASFSFAGLIYLTLWLCSKFSVAFPYLPRYPVEDQNHVDDEASVRKRGAAPPVYLMLIAFVPTATACFIAASRWFNYRHHGFDILFGSALGIFFAYIGFNMYQLPIRRGAGWAWGARSRRRAFGRGVGVPSSLGTDGWAGERGLDGDVEGAAAMREMGFRNQGQGQGHVNPEGSEGEAVRPEGRMRDGFPGLG</sequence>
<proteinExistence type="inferred from homology"/>
<evidence type="ECO:0000259" key="8">
    <source>
        <dbReference type="Pfam" id="PF01569"/>
    </source>
</evidence>
<dbReference type="Pfam" id="PF01569">
    <property type="entry name" value="PAP2"/>
    <property type="match status" value="1"/>
</dbReference>
<dbReference type="GO" id="GO:0008195">
    <property type="term" value="F:phosphatidate phosphatase activity"/>
    <property type="evidence" value="ECO:0007669"/>
    <property type="project" value="TreeGrafter"/>
</dbReference>
<accession>A0AAI9X2E3</accession>
<feature type="transmembrane region" description="Helical" evidence="7">
    <location>
        <begin position="120"/>
        <end position="143"/>
    </location>
</feature>
<protein>
    <recommendedName>
        <fullName evidence="8">Phosphatidic acid phosphatase type 2/haloperoxidase domain-containing protein</fullName>
    </recommendedName>
</protein>
<dbReference type="InterPro" id="IPR043216">
    <property type="entry name" value="PAP-like"/>
</dbReference>
<feature type="region of interest" description="Disordered" evidence="6">
    <location>
        <begin position="363"/>
        <end position="396"/>
    </location>
</feature>
<dbReference type="GO" id="GO:0016020">
    <property type="term" value="C:membrane"/>
    <property type="evidence" value="ECO:0007669"/>
    <property type="project" value="UniProtKB-SubCell"/>
</dbReference>
<evidence type="ECO:0000256" key="7">
    <source>
        <dbReference type="SAM" id="Phobius"/>
    </source>
</evidence>
<reference evidence="9" key="2">
    <citation type="journal article" date="2016" name="Fungal Biol.">
        <title>Ochratoxin A production by Penicillium thymicola.</title>
        <authorList>
            <person name="Nguyen H.D.T."/>
            <person name="McMullin D.R."/>
            <person name="Ponomareva E."/>
            <person name="Riley R."/>
            <person name="Pomraning K.R."/>
            <person name="Baker S.E."/>
            <person name="Seifert K.A."/>
        </authorList>
    </citation>
    <scope>NUCLEOTIDE SEQUENCE</scope>
    <source>
        <strain evidence="9">DAOM 180753</strain>
    </source>
</reference>
<dbReference type="FunFam" id="1.20.144.10:FF:000042">
    <property type="entry name" value="PAP2 domain protein"/>
    <property type="match status" value="1"/>
</dbReference>
<comment type="similarity">
    <text evidence="2">Belongs to the PA-phosphatase related phosphoesterase family.</text>
</comment>
<feature type="transmembrane region" description="Helical" evidence="7">
    <location>
        <begin position="71"/>
        <end position="91"/>
    </location>
</feature>
<keyword evidence="10" id="KW-1185">Reference proteome</keyword>
<dbReference type="SUPFAM" id="SSF48317">
    <property type="entry name" value="Acid phosphatase/Vanadium-dependent haloperoxidase"/>
    <property type="match status" value="1"/>
</dbReference>
<feature type="compositionally biased region" description="Basic and acidic residues" evidence="6">
    <location>
        <begin position="380"/>
        <end position="390"/>
    </location>
</feature>
<evidence type="ECO:0000313" key="9">
    <source>
        <dbReference type="EMBL" id="KAJ9481212.1"/>
    </source>
</evidence>
<dbReference type="GO" id="GO:0006644">
    <property type="term" value="P:phospholipid metabolic process"/>
    <property type="evidence" value="ECO:0007669"/>
    <property type="project" value="InterPro"/>
</dbReference>
<dbReference type="Proteomes" id="UP001227192">
    <property type="component" value="Unassembled WGS sequence"/>
</dbReference>
<name>A0AAI9X2E3_PENTH</name>
<keyword evidence="4 7" id="KW-1133">Transmembrane helix</keyword>
<dbReference type="PANTHER" id="PTHR10165">
    <property type="entry name" value="LIPID PHOSPHATE PHOSPHATASE"/>
    <property type="match status" value="1"/>
</dbReference>
<dbReference type="AlphaFoldDB" id="A0AAI9X2E3"/>
<comment type="subcellular location">
    <subcellularLocation>
        <location evidence="1">Membrane</location>
        <topology evidence="1">Multi-pass membrane protein</topology>
    </subcellularLocation>
</comment>
<feature type="transmembrane region" description="Helical" evidence="7">
    <location>
        <begin position="256"/>
        <end position="278"/>
    </location>
</feature>
<dbReference type="Gene3D" id="1.20.144.10">
    <property type="entry name" value="Phosphatidic acid phosphatase type 2/haloperoxidase"/>
    <property type="match status" value="1"/>
</dbReference>
<evidence type="ECO:0000313" key="10">
    <source>
        <dbReference type="Proteomes" id="UP001227192"/>
    </source>
</evidence>